<dbReference type="InterPro" id="IPR013249">
    <property type="entry name" value="RNA_pol_sigma70_r4_t2"/>
</dbReference>
<dbReference type="Pfam" id="PF08281">
    <property type="entry name" value="Sigma70_r4_2"/>
    <property type="match status" value="1"/>
</dbReference>
<feature type="domain" description="RNA polymerase sigma factor 70 region 4 type 2" evidence="1">
    <location>
        <begin position="2"/>
        <end position="35"/>
    </location>
</feature>
<gene>
    <name evidence="2" type="ORF">H9906_00385</name>
</gene>
<sequence>MLAQIDGLAYADIANELSVSLCTVKNYMVKALVHCSLMSLD</sequence>
<dbReference type="GO" id="GO:0006352">
    <property type="term" value="P:DNA-templated transcription initiation"/>
    <property type="evidence" value="ECO:0007669"/>
    <property type="project" value="InterPro"/>
</dbReference>
<dbReference type="EMBL" id="DWUQ01000006">
    <property type="protein sequence ID" value="HJD43471.1"/>
    <property type="molecule type" value="Genomic_DNA"/>
</dbReference>
<dbReference type="GO" id="GO:0016987">
    <property type="term" value="F:sigma factor activity"/>
    <property type="evidence" value="ECO:0007669"/>
    <property type="project" value="InterPro"/>
</dbReference>
<name>A0A9D2U6X5_9BURK</name>
<proteinExistence type="predicted"/>
<reference evidence="2" key="2">
    <citation type="submission" date="2021-04" db="EMBL/GenBank/DDBJ databases">
        <authorList>
            <person name="Gilroy R."/>
        </authorList>
    </citation>
    <scope>NUCLEOTIDE SEQUENCE</scope>
    <source>
        <strain evidence="2">9264</strain>
    </source>
</reference>
<dbReference type="SUPFAM" id="SSF88659">
    <property type="entry name" value="Sigma3 and sigma4 domains of RNA polymerase sigma factors"/>
    <property type="match status" value="1"/>
</dbReference>
<dbReference type="InterPro" id="IPR013324">
    <property type="entry name" value="RNA_pol_sigma_r3/r4-like"/>
</dbReference>
<organism evidence="2 3">
    <name type="scientific">Candidatus Paenalcaligenes intestinipullorum</name>
    <dbReference type="NCBI Taxonomy" id="2838718"/>
    <lineage>
        <taxon>Bacteria</taxon>
        <taxon>Pseudomonadati</taxon>
        <taxon>Pseudomonadota</taxon>
        <taxon>Betaproteobacteria</taxon>
        <taxon>Burkholderiales</taxon>
        <taxon>Alcaligenaceae</taxon>
        <taxon>Paenalcaligenes</taxon>
    </lineage>
</organism>
<accession>A0A9D2U6X5</accession>
<protein>
    <recommendedName>
        <fullName evidence="1">RNA polymerase sigma factor 70 region 4 type 2 domain-containing protein</fullName>
    </recommendedName>
</protein>
<evidence type="ECO:0000313" key="3">
    <source>
        <dbReference type="Proteomes" id="UP000823889"/>
    </source>
</evidence>
<comment type="caution">
    <text evidence="2">The sequence shown here is derived from an EMBL/GenBank/DDBJ whole genome shotgun (WGS) entry which is preliminary data.</text>
</comment>
<reference evidence="2" key="1">
    <citation type="journal article" date="2021" name="PeerJ">
        <title>Extensive microbial diversity within the chicken gut microbiome revealed by metagenomics and culture.</title>
        <authorList>
            <person name="Gilroy R."/>
            <person name="Ravi A."/>
            <person name="Getino M."/>
            <person name="Pursley I."/>
            <person name="Horton D.L."/>
            <person name="Alikhan N.F."/>
            <person name="Baker D."/>
            <person name="Gharbi K."/>
            <person name="Hall N."/>
            <person name="Watson M."/>
            <person name="Adriaenssens E.M."/>
            <person name="Foster-Nyarko E."/>
            <person name="Jarju S."/>
            <person name="Secka A."/>
            <person name="Antonio M."/>
            <person name="Oren A."/>
            <person name="Chaudhuri R.R."/>
            <person name="La Ragione R."/>
            <person name="Hildebrand F."/>
            <person name="Pallen M.J."/>
        </authorList>
    </citation>
    <scope>NUCLEOTIDE SEQUENCE</scope>
    <source>
        <strain evidence="2">9264</strain>
    </source>
</reference>
<dbReference type="Proteomes" id="UP000823889">
    <property type="component" value="Unassembled WGS sequence"/>
</dbReference>
<evidence type="ECO:0000259" key="1">
    <source>
        <dbReference type="Pfam" id="PF08281"/>
    </source>
</evidence>
<evidence type="ECO:0000313" key="2">
    <source>
        <dbReference type="EMBL" id="HJD43471.1"/>
    </source>
</evidence>
<dbReference type="GO" id="GO:0003677">
    <property type="term" value="F:DNA binding"/>
    <property type="evidence" value="ECO:0007669"/>
    <property type="project" value="InterPro"/>
</dbReference>
<dbReference type="AlphaFoldDB" id="A0A9D2U6X5"/>